<keyword evidence="2" id="KW-1185">Reference proteome</keyword>
<dbReference type="STRING" id="1117702.AQZ52_05955"/>
<accession>A0A117UXQ3</accession>
<sequence length="258" mass="25871">MGLAALALLAPAAARADDAPDLCVNRPGLDTPPCTLPAGRVMVEAGAVGWEFSTGPAGREDSLTYADMVARVGLGGATEIELGLGGWTRTRSREGAAVGTARGLGDATLAIRHGFGGEAGAKIAVQAFVSAPTGRAPGGAGDWGAGLLLPVALPLPAGFTLATTPEIDAAVNGSGHGRHLAWGGVVGLSHALTARVSASAEVSALRDDDPDGASTESRFALSAAWHAAPALQIDIEFDTGLTRAAPDHALLLGFARQF</sequence>
<protein>
    <recommendedName>
        <fullName evidence="3">Transporter</fullName>
    </recommendedName>
</protein>
<proteinExistence type="predicted"/>
<organism evidence="1 2">
    <name type="scientific">Novosphingobium fuchskuhlense</name>
    <dbReference type="NCBI Taxonomy" id="1117702"/>
    <lineage>
        <taxon>Bacteria</taxon>
        <taxon>Pseudomonadati</taxon>
        <taxon>Pseudomonadota</taxon>
        <taxon>Alphaproteobacteria</taxon>
        <taxon>Sphingomonadales</taxon>
        <taxon>Sphingomonadaceae</taxon>
        <taxon>Novosphingobium</taxon>
    </lineage>
</organism>
<evidence type="ECO:0008006" key="3">
    <source>
        <dbReference type="Google" id="ProtNLM"/>
    </source>
</evidence>
<name>A0A117UXQ3_9SPHN</name>
<evidence type="ECO:0000313" key="1">
    <source>
        <dbReference type="EMBL" id="KUR72765.1"/>
    </source>
</evidence>
<dbReference type="AlphaFoldDB" id="A0A117UXQ3"/>
<comment type="caution">
    <text evidence="1">The sequence shown here is derived from an EMBL/GenBank/DDBJ whole genome shotgun (WGS) entry which is preliminary data.</text>
</comment>
<reference evidence="1 2" key="1">
    <citation type="submission" date="2015-10" db="EMBL/GenBank/DDBJ databases">
        <title>Draft genome sequence of Novosphingobium fuchskuhlense DSM 25065 isolated from a surface water sample of the southwest basin of Lake Grosse Fuchskuhle.</title>
        <authorList>
            <person name="Ruckert C."/>
            <person name="Winkler A."/>
            <person name="Glaeser J."/>
            <person name="Grossart H.-P."/>
            <person name="Kalinowski J."/>
            <person name="Glaeser S."/>
        </authorList>
    </citation>
    <scope>NUCLEOTIDE SEQUENCE [LARGE SCALE GENOMIC DNA]</scope>
    <source>
        <strain evidence="1 2">FNE08-7</strain>
    </source>
</reference>
<gene>
    <name evidence="1" type="ORF">AQZ52_05955</name>
</gene>
<dbReference type="Proteomes" id="UP000058012">
    <property type="component" value="Unassembled WGS sequence"/>
</dbReference>
<evidence type="ECO:0000313" key="2">
    <source>
        <dbReference type="Proteomes" id="UP000058012"/>
    </source>
</evidence>
<dbReference type="EMBL" id="LLZS01000003">
    <property type="protein sequence ID" value="KUR72765.1"/>
    <property type="molecule type" value="Genomic_DNA"/>
</dbReference>
<dbReference type="RefSeq" id="WP_067907245.1">
    <property type="nucleotide sequence ID" value="NZ_KQ954244.1"/>
</dbReference>
<dbReference type="OrthoDB" id="189778at2"/>